<comment type="caution">
    <text evidence="5">The sequence shown here is derived from an EMBL/GenBank/DDBJ whole genome shotgun (WGS) entry which is preliminary data.</text>
</comment>
<proteinExistence type="predicted"/>
<dbReference type="GO" id="GO:0005737">
    <property type="term" value="C:cytoplasm"/>
    <property type="evidence" value="ECO:0007669"/>
    <property type="project" value="UniProtKB-SubCell"/>
</dbReference>
<dbReference type="AlphaFoldDB" id="A0AB38A7G3"/>
<protein>
    <recommendedName>
        <fullName evidence="4">Nitroreductase domain-containing protein</fullName>
    </recommendedName>
</protein>
<dbReference type="GO" id="GO:0034599">
    <property type="term" value="P:cellular response to oxidative stress"/>
    <property type="evidence" value="ECO:0007669"/>
    <property type="project" value="InterPro"/>
</dbReference>
<dbReference type="SUPFAM" id="SSF55469">
    <property type="entry name" value="FMN-dependent nitroreductase-like"/>
    <property type="match status" value="1"/>
</dbReference>
<accession>A0AB38A7G3</accession>
<evidence type="ECO:0000256" key="2">
    <source>
        <dbReference type="ARBA" id="ARBA00022490"/>
    </source>
</evidence>
<dbReference type="CDD" id="cd02140">
    <property type="entry name" value="Frm2-like"/>
    <property type="match status" value="1"/>
</dbReference>
<dbReference type="PANTHER" id="PTHR43035:SF1">
    <property type="entry name" value="FATTY ACID REPRESSION MUTANT PROTEIN 2-RELATED"/>
    <property type="match status" value="1"/>
</dbReference>
<dbReference type="FunFam" id="3.40.109.10:FF:000001">
    <property type="entry name" value="Nitroreductase family"/>
    <property type="match status" value="1"/>
</dbReference>
<sequence length="189" mass="20727">MSLFDALEKRRSVYALTKELPISDEEAVALVKRVVELTPDAFNMKSAYALVVMGEKQNELWDAVYDAFGGKVAREKIDGFKAGAGTVLFYINQNTVKAMQADFTPYAANFPIWANQANGMLQSNIWAAFAEKGVGANLQHYNPVIDDKLAELFDVPQGYTLVAQMVFGGIAAVPDDKPADDGTRVKVVR</sequence>
<dbReference type="RefSeq" id="WP_002564109.1">
    <property type="nucleotide sequence ID" value="NZ_CALJSN010000009.1"/>
</dbReference>
<evidence type="ECO:0000256" key="1">
    <source>
        <dbReference type="ARBA" id="ARBA00004496"/>
    </source>
</evidence>
<dbReference type="Gene3D" id="3.40.109.10">
    <property type="entry name" value="NADH Oxidase"/>
    <property type="match status" value="1"/>
</dbReference>
<keyword evidence="2" id="KW-0963">Cytoplasm</keyword>
<dbReference type="InterPro" id="IPR033877">
    <property type="entry name" value="Frm2/Hbn1"/>
</dbReference>
<dbReference type="InterPro" id="IPR000415">
    <property type="entry name" value="Nitroreductase-like"/>
</dbReference>
<evidence type="ECO:0000313" key="5">
    <source>
        <dbReference type="EMBL" id="SEB88475.1"/>
    </source>
</evidence>
<evidence type="ECO:0000313" key="6">
    <source>
        <dbReference type="Proteomes" id="UP000183687"/>
    </source>
</evidence>
<keyword evidence="3" id="KW-0560">Oxidoreductase</keyword>
<dbReference type="GO" id="GO:0016491">
    <property type="term" value="F:oxidoreductase activity"/>
    <property type="evidence" value="ECO:0007669"/>
    <property type="project" value="UniProtKB-KW"/>
</dbReference>
<dbReference type="Pfam" id="PF00881">
    <property type="entry name" value="Nitroreductase"/>
    <property type="match status" value="1"/>
</dbReference>
<evidence type="ECO:0000259" key="4">
    <source>
        <dbReference type="Pfam" id="PF00881"/>
    </source>
</evidence>
<reference evidence="5 6" key="1">
    <citation type="submission" date="2016-10" db="EMBL/GenBank/DDBJ databases">
        <authorList>
            <person name="Varghese N."/>
            <person name="Submissions S."/>
        </authorList>
    </citation>
    <scope>NUCLEOTIDE SEQUENCE [LARGE SCALE GENOMIC DNA]</scope>
    <source>
        <strain evidence="5 6">DSM 20586</strain>
    </source>
</reference>
<evidence type="ECO:0000256" key="3">
    <source>
        <dbReference type="ARBA" id="ARBA00023002"/>
    </source>
</evidence>
<gene>
    <name evidence="5" type="ORF">SAMN04489746_1224</name>
</gene>
<dbReference type="PANTHER" id="PTHR43035">
    <property type="entry name" value="FATTY ACID REPRESSION MUTANT PROTEIN 2-RELATED"/>
    <property type="match status" value="1"/>
</dbReference>
<dbReference type="EMBL" id="FNSH01000001">
    <property type="protein sequence ID" value="SEB88475.1"/>
    <property type="molecule type" value="Genomic_DNA"/>
</dbReference>
<dbReference type="Proteomes" id="UP000183687">
    <property type="component" value="Unassembled WGS sequence"/>
</dbReference>
<organism evidence="5 6">
    <name type="scientific">Atopobium minutum</name>
    <dbReference type="NCBI Taxonomy" id="1381"/>
    <lineage>
        <taxon>Bacteria</taxon>
        <taxon>Bacillati</taxon>
        <taxon>Actinomycetota</taxon>
        <taxon>Coriobacteriia</taxon>
        <taxon>Coriobacteriales</taxon>
        <taxon>Atopobiaceae</taxon>
        <taxon>Atopobium</taxon>
    </lineage>
</organism>
<dbReference type="InterPro" id="IPR029479">
    <property type="entry name" value="Nitroreductase"/>
</dbReference>
<name>A0AB38A7G3_9ACTN</name>
<comment type="subcellular location">
    <subcellularLocation>
        <location evidence="1">Cytoplasm</location>
    </subcellularLocation>
</comment>
<feature type="domain" description="Nitroreductase" evidence="4">
    <location>
        <begin position="8"/>
        <end position="168"/>
    </location>
</feature>